<dbReference type="PANTHER" id="PTHR42809:SF1">
    <property type="entry name" value="FLAVODOXIN 1"/>
    <property type="match status" value="1"/>
</dbReference>
<evidence type="ECO:0000256" key="2">
    <source>
        <dbReference type="ARBA" id="ARBA00003297"/>
    </source>
</evidence>
<dbReference type="PIRSF" id="PIRSF038996">
    <property type="entry name" value="FldA"/>
    <property type="match status" value="1"/>
</dbReference>
<evidence type="ECO:0000259" key="11">
    <source>
        <dbReference type="PROSITE" id="PS50902"/>
    </source>
</evidence>
<sequence length="167" mass="19293">MKKIAIVYGTNLGTTELIAKKINNQIKYPTTLLDVTKTNVDEINQYDVIIFGTSTWGTGDILDVWLDFEFKRLDVTNKIFLLFGCGDSQTYPYTFCDGVGKLFDILNRKKAKIIGMIDKKEYEYNFEESKAYYKNKVVGLLIDQDSQPDKTDWRITNWTSLINEKLS</sequence>
<dbReference type="AlphaFoldDB" id="A0AAW6HRR3"/>
<dbReference type="Proteomes" id="UP001216384">
    <property type="component" value="Unassembled WGS sequence"/>
</dbReference>
<comment type="function">
    <text evidence="2 10">Low-potential electron donor to a number of redox enzymes.</text>
</comment>
<dbReference type="InterPro" id="IPR008254">
    <property type="entry name" value="Flavodoxin/NO_synth"/>
</dbReference>
<evidence type="ECO:0000256" key="1">
    <source>
        <dbReference type="ARBA" id="ARBA00001917"/>
    </source>
</evidence>
<accession>A0AAW6HRR3</accession>
<comment type="similarity">
    <text evidence="3 10">Belongs to the flavodoxin family.</text>
</comment>
<evidence type="ECO:0000256" key="5">
    <source>
        <dbReference type="ARBA" id="ARBA00022448"/>
    </source>
</evidence>
<evidence type="ECO:0000256" key="3">
    <source>
        <dbReference type="ARBA" id="ARBA00005267"/>
    </source>
</evidence>
<keyword evidence="6 10" id="KW-0285">Flavoprotein</keyword>
<keyword evidence="9" id="KW-0535">Nitrogen fixation</keyword>
<dbReference type="Proteomes" id="UP001220940">
    <property type="component" value="Unassembled WGS sequence"/>
</dbReference>
<dbReference type="PROSITE" id="PS00201">
    <property type="entry name" value="FLAVODOXIN"/>
    <property type="match status" value="1"/>
</dbReference>
<evidence type="ECO:0000313" key="14">
    <source>
        <dbReference type="Proteomes" id="UP001216384"/>
    </source>
</evidence>
<reference evidence="13 15" key="1">
    <citation type="submission" date="2021-11" db="EMBL/GenBank/DDBJ databases">
        <title>Description of Mycoplasma bradburyaesp. nov.from sea birds: a tribute to a great mycoplasmologist.</title>
        <authorList>
            <person name="Ramirez A.S."/>
            <person name="Poveda C."/>
            <person name="Suarez-Perez A."/>
            <person name="Rosales R.S."/>
            <person name="Dijkman R."/>
            <person name="Feberwee A."/>
            <person name="Spergser J."/>
            <person name="Szostak M.P."/>
            <person name="Ressel L."/>
            <person name="Calabuig P."/>
            <person name="Catania S."/>
            <person name="Gobbo F."/>
            <person name="Timofte D."/>
            <person name="Poveda J.B."/>
        </authorList>
    </citation>
    <scope>NUCLEOTIDE SEQUENCE</scope>
    <source>
        <strain evidence="12 15">T158</strain>
        <strain evidence="13">T264</strain>
    </source>
</reference>
<proteinExistence type="inferred from homology"/>
<evidence type="ECO:0000256" key="10">
    <source>
        <dbReference type="PIRNR" id="PIRNR038996"/>
    </source>
</evidence>
<keyword evidence="15" id="KW-1185">Reference proteome</keyword>
<dbReference type="PROSITE" id="PS50902">
    <property type="entry name" value="FLAVODOXIN_LIKE"/>
    <property type="match status" value="1"/>
</dbReference>
<dbReference type="InterPro" id="IPR001226">
    <property type="entry name" value="Flavodoxin_CS"/>
</dbReference>
<evidence type="ECO:0000313" key="13">
    <source>
        <dbReference type="EMBL" id="MDC4183348.1"/>
    </source>
</evidence>
<dbReference type="InterPro" id="IPR001094">
    <property type="entry name" value="Flavdoxin-like"/>
</dbReference>
<dbReference type="RefSeq" id="WP_255034936.1">
    <property type="nucleotide sequence ID" value="NZ_CP101414.1"/>
</dbReference>
<dbReference type="InterPro" id="IPR029039">
    <property type="entry name" value="Flavoprotein-like_sf"/>
</dbReference>
<dbReference type="Gene3D" id="3.40.50.360">
    <property type="match status" value="1"/>
</dbReference>
<keyword evidence="8 10" id="KW-0249">Electron transport</keyword>
<evidence type="ECO:0000256" key="6">
    <source>
        <dbReference type="ARBA" id="ARBA00022630"/>
    </source>
</evidence>
<dbReference type="Pfam" id="PF00258">
    <property type="entry name" value="Flavodoxin_1"/>
    <property type="match status" value="1"/>
</dbReference>
<dbReference type="GO" id="GO:0010181">
    <property type="term" value="F:FMN binding"/>
    <property type="evidence" value="ECO:0007669"/>
    <property type="project" value="UniProtKB-UniRule"/>
</dbReference>
<comment type="cofactor">
    <cofactor evidence="1 10">
        <name>FMN</name>
        <dbReference type="ChEBI" id="CHEBI:58210"/>
    </cofactor>
</comment>
<name>A0AAW6HRR3_9MOLU</name>
<dbReference type="EMBL" id="JAJHZP010000013">
    <property type="protein sequence ID" value="MDC4183348.1"/>
    <property type="molecule type" value="Genomic_DNA"/>
</dbReference>
<evidence type="ECO:0000313" key="12">
    <source>
        <dbReference type="EMBL" id="MDC4181973.1"/>
    </source>
</evidence>
<evidence type="ECO:0000256" key="7">
    <source>
        <dbReference type="ARBA" id="ARBA00022643"/>
    </source>
</evidence>
<dbReference type="SUPFAM" id="SSF52218">
    <property type="entry name" value="Flavoproteins"/>
    <property type="match status" value="1"/>
</dbReference>
<protein>
    <recommendedName>
        <fullName evidence="4 10">Flavodoxin</fullName>
    </recommendedName>
</protein>
<organism evidence="13 14">
    <name type="scientific">Mycoplasma bradburyae</name>
    <dbReference type="NCBI Taxonomy" id="2963128"/>
    <lineage>
        <taxon>Bacteria</taxon>
        <taxon>Bacillati</taxon>
        <taxon>Mycoplasmatota</taxon>
        <taxon>Mollicutes</taxon>
        <taxon>Mycoplasmataceae</taxon>
        <taxon>Mycoplasma</taxon>
    </lineage>
</organism>
<keyword evidence="7 10" id="KW-0288">FMN</keyword>
<dbReference type="InterPro" id="IPR010086">
    <property type="entry name" value="Flavodoxin_lc"/>
</dbReference>
<dbReference type="PANTHER" id="PTHR42809">
    <property type="entry name" value="FLAVODOXIN 2"/>
    <property type="match status" value="1"/>
</dbReference>
<evidence type="ECO:0000313" key="15">
    <source>
        <dbReference type="Proteomes" id="UP001220940"/>
    </source>
</evidence>
<evidence type="ECO:0000256" key="8">
    <source>
        <dbReference type="ARBA" id="ARBA00022982"/>
    </source>
</evidence>
<dbReference type="EMBL" id="JAJHZM010000011">
    <property type="protein sequence ID" value="MDC4181973.1"/>
    <property type="molecule type" value="Genomic_DNA"/>
</dbReference>
<dbReference type="GO" id="GO:0009055">
    <property type="term" value="F:electron transfer activity"/>
    <property type="evidence" value="ECO:0007669"/>
    <property type="project" value="UniProtKB-UniRule"/>
</dbReference>
<evidence type="ECO:0000256" key="9">
    <source>
        <dbReference type="ARBA" id="ARBA00023231"/>
    </source>
</evidence>
<evidence type="ECO:0000256" key="4">
    <source>
        <dbReference type="ARBA" id="ARBA00017869"/>
    </source>
</evidence>
<dbReference type="PRINTS" id="PR00369">
    <property type="entry name" value="FLAVODOXIN"/>
</dbReference>
<comment type="caution">
    <text evidence="13">The sequence shown here is derived from an EMBL/GenBank/DDBJ whole genome shotgun (WGS) entry which is preliminary data.</text>
</comment>
<keyword evidence="5 10" id="KW-0813">Transport</keyword>
<gene>
    <name evidence="12" type="ORF">LNO68_02085</name>
    <name evidence="13" type="ORF">LNO71_01660</name>
</gene>
<feature type="domain" description="Flavodoxin-like" evidence="11">
    <location>
        <begin position="4"/>
        <end position="163"/>
    </location>
</feature>
<dbReference type="InterPro" id="IPR050619">
    <property type="entry name" value="Flavodoxin"/>
</dbReference>